<sequence length="354" mass="39777">MEFYLPLIWAVLIATAVFLYVVMDGFDLGLGILFPWFPQKHERDVMVNSAAPVWDGNETWLVLGGAGLYAVFPLAYATIFPALYMPLILMLLALIFRGVAFEMRFKALTDAHRRWWDRSFCWGSYLAGFCQGIALGALVQGIRVENRAYAGGWWDWLTPFSLLTGAALLTGYALLGACWLIWRSEGPIAARARRLAKRLGGALLGFIVVISLIMPFMGTAFATRWFTLPWMAAAAPVPLLLGLFTWRFFRAIDITERREAMADQDPDGRAFRWHDGAPFLYALGWFFLSYTGLGISLWPNMVPPGISIWDAAASPRSQLFLLYGAAVLIPVILAYTAYVYWIFRGKVRVGEGYH</sequence>
<protein>
    <submittedName>
        <fullName evidence="8">Cytochrome d ubiquinol oxidase subunit II</fullName>
    </submittedName>
</protein>
<evidence type="ECO:0000256" key="1">
    <source>
        <dbReference type="ARBA" id="ARBA00004651"/>
    </source>
</evidence>
<keyword evidence="3" id="KW-1003">Cell membrane</keyword>
<evidence type="ECO:0000256" key="6">
    <source>
        <dbReference type="ARBA" id="ARBA00023136"/>
    </source>
</evidence>
<accession>A0ABV7G4N4</accession>
<feature type="transmembrane region" description="Helical" evidence="7">
    <location>
        <begin position="120"/>
        <end position="142"/>
    </location>
</feature>
<feature type="transmembrane region" description="Helical" evidence="7">
    <location>
        <begin position="203"/>
        <end position="222"/>
    </location>
</feature>
<evidence type="ECO:0000256" key="5">
    <source>
        <dbReference type="ARBA" id="ARBA00022989"/>
    </source>
</evidence>
<comment type="subcellular location">
    <subcellularLocation>
        <location evidence="1">Cell membrane</location>
        <topology evidence="1">Multi-pass membrane protein</topology>
    </subcellularLocation>
</comment>
<evidence type="ECO:0000256" key="3">
    <source>
        <dbReference type="ARBA" id="ARBA00022475"/>
    </source>
</evidence>
<evidence type="ECO:0000256" key="2">
    <source>
        <dbReference type="ARBA" id="ARBA00007543"/>
    </source>
</evidence>
<feature type="transmembrane region" description="Helical" evidence="7">
    <location>
        <begin position="228"/>
        <end position="249"/>
    </location>
</feature>
<comment type="caution">
    <text evidence="8">The sequence shown here is derived from an EMBL/GenBank/DDBJ whole genome shotgun (WGS) entry which is preliminary data.</text>
</comment>
<keyword evidence="5 7" id="KW-1133">Transmembrane helix</keyword>
<dbReference type="Proteomes" id="UP001595593">
    <property type="component" value="Unassembled WGS sequence"/>
</dbReference>
<dbReference type="InterPro" id="IPR003317">
    <property type="entry name" value="Cyt-d_oxidase_su2"/>
</dbReference>
<evidence type="ECO:0000313" key="8">
    <source>
        <dbReference type="EMBL" id="MFC3126631.1"/>
    </source>
</evidence>
<dbReference type="RefSeq" id="WP_379598084.1">
    <property type="nucleotide sequence ID" value="NZ_JBHRTN010000018.1"/>
</dbReference>
<organism evidence="8 9">
    <name type="scientific">Teichococcus globiformis</name>
    <dbReference type="NCBI Taxonomy" id="2307229"/>
    <lineage>
        <taxon>Bacteria</taxon>
        <taxon>Pseudomonadati</taxon>
        <taxon>Pseudomonadota</taxon>
        <taxon>Alphaproteobacteria</taxon>
        <taxon>Acetobacterales</taxon>
        <taxon>Roseomonadaceae</taxon>
        <taxon>Roseomonas</taxon>
    </lineage>
</organism>
<reference evidence="9" key="1">
    <citation type="journal article" date="2019" name="Int. J. Syst. Evol. Microbiol.">
        <title>The Global Catalogue of Microorganisms (GCM) 10K type strain sequencing project: providing services to taxonomists for standard genome sequencing and annotation.</title>
        <authorList>
            <consortium name="The Broad Institute Genomics Platform"/>
            <consortium name="The Broad Institute Genome Sequencing Center for Infectious Disease"/>
            <person name="Wu L."/>
            <person name="Ma J."/>
        </authorList>
    </citation>
    <scope>NUCLEOTIDE SEQUENCE [LARGE SCALE GENOMIC DNA]</scope>
    <source>
        <strain evidence="9">KCTC 52094</strain>
    </source>
</reference>
<evidence type="ECO:0000256" key="7">
    <source>
        <dbReference type="SAM" id="Phobius"/>
    </source>
</evidence>
<dbReference type="NCBIfam" id="TIGR00203">
    <property type="entry name" value="cydB"/>
    <property type="match status" value="1"/>
</dbReference>
<evidence type="ECO:0000313" key="9">
    <source>
        <dbReference type="Proteomes" id="UP001595593"/>
    </source>
</evidence>
<keyword evidence="9" id="KW-1185">Reference proteome</keyword>
<dbReference type="PANTHER" id="PTHR43141">
    <property type="entry name" value="CYTOCHROME BD2 SUBUNIT II"/>
    <property type="match status" value="1"/>
</dbReference>
<dbReference type="PANTHER" id="PTHR43141:SF4">
    <property type="entry name" value="CYTOCHROME BD2 SUBUNIT II"/>
    <property type="match status" value="1"/>
</dbReference>
<dbReference type="EMBL" id="JBHRTN010000018">
    <property type="protein sequence ID" value="MFC3126631.1"/>
    <property type="molecule type" value="Genomic_DNA"/>
</dbReference>
<dbReference type="Pfam" id="PF02322">
    <property type="entry name" value="Cyt_bd_oxida_II"/>
    <property type="match status" value="1"/>
</dbReference>
<feature type="transmembrane region" description="Helical" evidence="7">
    <location>
        <begin position="319"/>
        <end position="343"/>
    </location>
</feature>
<feature type="transmembrane region" description="Helical" evidence="7">
    <location>
        <begin position="162"/>
        <end position="182"/>
    </location>
</feature>
<feature type="transmembrane region" description="Helical" evidence="7">
    <location>
        <begin position="82"/>
        <end position="100"/>
    </location>
</feature>
<gene>
    <name evidence="8" type="primary">cydB</name>
    <name evidence="8" type="ORF">ACFOD4_16320</name>
</gene>
<keyword evidence="6 7" id="KW-0472">Membrane</keyword>
<comment type="similarity">
    <text evidence="2">Belongs to the cytochrome ubiquinol oxidase subunit 2 family.</text>
</comment>
<proteinExistence type="inferred from homology"/>
<name>A0ABV7G4N4_9PROT</name>
<feature type="transmembrane region" description="Helical" evidence="7">
    <location>
        <begin position="6"/>
        <end position="37"/>
    </location>
</feature>
<keyword evidence="4 7" id="KW-0812">Transmembrane</keyword>
<evidence type="ECO:0000256" key="4">
    <source>
        <dbReference type="ARBA" id="ARBA00022692"/>
    </source>
</evidence>
<feature type="transmembrane region" description="Helical" evidence="7">
    <location>
        <begin position="279"/>
        <end position="299"/>
    </location>
</feature>